<reference evidence="2 3" key="1">
    <citation type="submission" date="2015-09" db="EMBL/GenBank/DDBJ databases">
        <authorList>
            <consortium name="Pathogen Informatics"/>
        </authorList>
    </citation>
    <scope>NUCLEOTIDE SEQUENCE [LARGE SCALE GENOMIC DNA]</scope>
    <source>
        <strain evidence="2 3">2789STDY5608891</strain>
    </source>
</reference>
<evidence type="ECO:0000259" key="1">
    <source>
        <dbReference type="Pfam" id="PF21784"/>
    </source>
</evidence>
<name>A0A173SYW4_EUBRA</name>
<evidence type="ECO:0000313" key="3">
    <source>
        <dbReference type="Proteomes" id="UP000095492"/>
    </source>
</evidence>
<dbReference type="EMBL" id="CYYA01000007">
    <property type="protein sequence ID" value="CUM95712.1"/>
    <property type="molecule type" value="Genomic_DNA"/>
</dbReference>
<accession>A0A173SYW4</accession>
<organism evidence="2 3">
    <name type="scientific">Eubacterium ramulus</name>
    <dbReference type="NCBI Taxonomy" id="39490"/>
    <lineage>
        <taxon>Bacteria</taxon>
        <taxon>Bacillati</taxon>
        <taxon>Bacillota</taxon>
        <taxon>Clostridia</taxon>
        <taxon>Eubacteriales</taxon>
        <taxon>Eubacteriaceae</taxon>
        <taxon>Eubacterium</taxon>
    </lineage>
</organism>
<feature type="domain" description="4-fold beta flower" evidence="1">
    <location>
        <begin position="2"/>
        <end position="117"/>
    </location>
</feature>
<dbReference type="Proteomes" id="UP000095492">
    <property type="component" value="Unassembled WGS sequence"/>
</dbReference>
<dbReference type="AlphaFoldDB" id="A0A173SYW4"/>
<dbReference type="OrthoDB" id="2086177at2"/>
<proteinExistence type="predicted"/>
<dbReference type="InterPro" id="IPR048911">
    <property type="entry name" value="Bflower"/>
</dbReference>
<dbReference type="GeneID" id="97390819"/>
<dbReference type="RefSeq" id="WP_055289986.1">
    <property type="nucleotide sequence ID" value="NZ_CP173382.1"/>
</dbReference>
<dbReference type="STRING" id="39490.ERS852448_01227"/>
<gene>
    <name evidence="2" type="ORF">ERS852448_01227</name>
</gene>
<sequence length="119" mass="13269">MTFYDSHGKAIAYLHDDGIHIYLFNGRPVAYLYGDAVYGFNGHQFGWFEDGWIRDLNGCCVFFTENATGSGPVKPVKCVKPVKGAKYAKPAKCAKYAKQAKAAKSLSWSRLSGNQFFEQ</sequence>
<protein>
    <recommendedName>
        <fullName evidence="1">4-fold beta flower domain-containing protein</fullName>
    </recommendedName>
</protein>
<dbReference type="Pfam" id="PF21784">
    <property type="entry name" value="Bflower"/>
    <property type="match status" value="1"/>
</dbReference>
<evidence type="ECO:0000313" key="2">
    <source>
        <dbReference type="EMBL" id="CUM95712.1"/>
    </source>
</evidence>